<keyword evidence="2" id="KW-1185">Reference proteome</keyword>
<dbReference type="Proteomes" id="UP000242915">
    <property type="component" value="Unassembled WGS sequence"/>
</dbReference>
<reference evidence="2" key="1">
    <citation type="submission" date="2017-06" db="EMBL/GenBank/DDBJ databases">
        <authorList>
            <person name="Varghese N."/>
            <person name="Submissions S."/>
        </authorList>
    </citation>
    <scope>NUCLEOTIDE SEQUENCE [LARGE SCALE GENOMIC DNA]</scope>
    <source>
        <strain evidence="2">CIP 108523</strain>
    </source>
</reference>
<dbReference type="AlphaFoldDB" id="A0A239JAZ9"/>
<sequence>MPLTPVVYAKPAKTPKALLKHLRAKGLTTRGQSALALQALTYIGYYRLLIYMRPLQDAAKQFHPGVRFDDILALYNFDRELRLVCLDAIERIEVAFRAAIANTLANDRTCGPHFYLDAIHFESGDDHRNFLRNVVGLRENLPMKHYYSTYNTPSLPPIWAVLEAMSIGQLSKLLAGLHLDHRKSIAACFGYDESVITSWLKSLTLLRNLCAHHSRLWNTSITSNAPKYANAIQAEFPPQVDRGRVFSRAVVAQALMHAIDPSSNWNDKFKQVMATLPLATMAKAGCVPSVLGLVQGWEGRPFWN</sequence>
<organism evidence="1 2">
    <name type="scientific">Pseudomonas segetis</name>
    <dbReference type="NCBI Taxonomy" id="298908"/>
    <lineage>
        <taxon>Bacteria</taxon>
        <taxon>Pseudomonadati</taxon>
        <taxon>Pseudomonadota</taxon>
        <taxon>Gammaproteobacteria</taxon>
        <taxon>Pseudomonadales</taxon>
        <taxon>Pseudomonadaceae</taxon>
        <taxon>Pseudomonas</taxon>
    </lineage>
</organism>
<dbReference type="InterPro" id="IPR011664">
    <property type="entry name" value="Abi_system_AbiD/AbiF-like"/>
</dbReference>
<dbReference type="EMBL" id="FZOG01000008">
    <property type="protein sequence ID" value="SNT03071.1"/>
    <property type="molecule type" value="Genomic_DNA"/>
</dbReference>
<name>A0A239JAZ9_9PSED</name>
<proteinExistence type="predicted"/>
<evidence type="ECO:0000313" key="1">
    <source>
        <dbReference type="EMBL" id="SNT03071.1"/>
    </source>
</evidence>
<protein>
    <submittedName>
        <fullName evidence="1">Abortive infection bacteriophage resistance protein</fullName>
    </submittedName>
</protein>
<evidence type="ECO:0000313" key="2">
    <source>
        <dbReference type="Proteomes" id="UP000242915"/>
    </source>
</evidence>
<dbReference type="Pfam" id="PF07751">
    <property type="entry name" value="Abi_2"/>
    <property type="match status" value="1"/>
</dbReference>
<dbReference type="RefSeq" id="WP_089361194.1">
    <property type="nucleotide sequence ID" value="NZ_FZOG01000008.1"/>
</dbReference>
<accession>A0A239JAZ9</accession>
<gene>
    <name evidence="1" type="ORF">SAMN05216255_4266</name>
</gene>